<evidence type="ECO:0000259" key="2">
    <source>
        <dbReference type="Pfam" id="PF06985"/>
    </source>
</evidence>
<accession>A0A9P4TGK1</accession>
<dbReference type="Proteomes" id="UP000801428">
    <property type="component" value="Unassembled WGS sequence"/>
</dbReference>
<protein>
    <recommendedName>
        <fullName evidence="2">Heterokaryon incompatibility domain-containing protein</fullName>
    </recommendedName>
</protein>
<dbReference type="InterPro" id="IPR010730">
    <property type="entry name" value="HET"/>
</dbReference>
<comment type="caution">
    <text evidence="3">The sequence shown here is derived from an EMBL/GenBank/DDBJ whole genome shotgun (WGS) entry which is preliminary data.</text>
</comment>
<feature type="region of interest" description="Disordered" evidence="1">
    <location>
        <begin position="527"/>
        <end position="552"/>
    </location>
</feature>
<feature type="compositionally biased region" description="Basic and acidic residues" evidence="1">
    <location>
        <begin position="527"/>
        <end position="545"/>
    </location>
</feature>
<dbReference type="Pfam" id="PF06985">
    <property type="entry name" value="HET"/>
    <property type="match status" value="1"/>
</dbReference>
<proteinExistence type="predicted"/>
<evidence type="ECO:0000313" key="3">
    <source>
        <dbReference type="EMBL" id="KAF3003636.1"/>
    </source>
</evidence>
<evidence type="ECO:0000256" key="1">
    <source>
        <dbReference type="SAM" id="MobiDB-lite"/>
    </source>
</evidence>
<keyword evidence="4" id="KW-1185">Reference proteome</keyword>
<dbReference type="OrthoDB" id="3693086at2759"/>
<name>A0A9P4TGK1_CURKU</name>
<dbReference type="EMBL" id="SWKU01000009">
    <property type="protein sequence ID" value="KAF3003636.1"/>
    <property type="molecule type" value="Genomic_DNA"/>
</dbReference>
<dbReference type="PANTHER" id="PTHR33112:SF16">
    <property type="entry name" value="HETEROKARYON INCOMPATIBILITY DOMAIN-CONTAINING PROTEIN"/>
    <property type="match status" value="1"/>
</dbReference>
<gene>
    <name evidence="3" type="ORF">E8E13_007747</name>
</gene>
<reference evidence="3" key="1">
    <citation type="submission" date="2019-04" db="EMBL/GenBank/DDBJ databases">
        <title>Sequencing of skin fungus with MAO and IRED activity.</title>
        <authorList>
            <person name="Marsaioli A.J."/>
            <person name="Bonatto J.M.C."/>
            <person name="Reis Junior O."/>
        </authorList>
    </citation>
    <scope>NUCLEOTIDE SEQUENCE</scope>
    <source>
        <strain evidence="3">30M1</strain>
    </source>
</reference>
<sequence>MFLASFWLRSCMREHEICTDFQIEGILPNRIIDISDPMKPLLREGGNRKEQYVTLSYMWGTGRKYFTLRENLDQHTDDGIPLKNLPKTFEEAIFVARFLGFRWIWIDALCICQDSPDEVVSEIGRMDQIFRTSTLTIFAAAGQSADAGLEAMRDPRWVKPCKLKIKTTLEDNTAEGAAYFTLHEKPTKKPLYERGWVLQEQLMATRGLMFENRQIRWRCLCGYLSESHPSGEEPPGSHDPEGLTIFRPIHERWMNDGFVNKFRRCIQRDDSKLHPDPTRRMDLFDLWFSMAAKYNMRALTYVTDALPAIAGLARAMAAVHGCTYLAGLWKEDIQRGLCWYVQEAKKPYVQKRDATSLPSWSWVSQRGLEVESFHRAVKPYSSTLKFVEHEGITIEENVVMPKSTEEVVGPALDVPRSLTVFGRLRKIDLGLHIPYNYLSPAFGNGLYAQWERPLEDMRTGEKLGSIAFDSDPSDFAPSHVYCLLCTVEKGYRYWSLTGLALVPTGESMEVFKRIGLARISKQDFFGDLDKSESEGPNQGREEQPLRRKLQII</sequence>
<evidence type="ECO:0000313" key="4">
    <source>
        <dbReference type="Proteomes" id="UP000801428"/>
    </source>
</evidence>
<dbReference type="AlphaFoldDB" id="A0A9P4TGK1"/>
<organism evidence="3 4">
    <name type="scientific">Curvularia kusanoi</name>
    <name type="common">Cochliobolus kusanoi</name>
    <dbReference type="NCBI Taxonomy" id="90978"/>
    <lineage>
        <taxon>Eukaryota</taxon>
        <taxon>Fungi</taxon>
        <taxon>Dikarya</taxon>
        <taxon>Ascomycota</taxon>
        <taxon>Pezizomycotina</taxon>
        <taxon>Dothideomycetes</taxon>
        <taxon>Pleosporomycetidae</taxon>
        <taxon>Pleosporales</taxon>
        <taxon>Pleosporineae</taxon>
        <taxon>Pleosporaceae</taxon>
        <taxon>Curvularia</taxon>
    </lineage>
</organism>
<feature type="domain" description="Heterokaryon incompatibility" evidence="2">
    <location>
        <begin position="52"/>
        <end position="200"/>
    </location>
</feature>
<dbReference type="PANTHER" id="PTHR33112">
    <property type="entry name" value="DOMAIN PROTEIN, PUTATIVE-RELATED"/>
    <property type="match status" value="1"/>
</dbReference>